<dbReference type="SUPFAM" id="SSF48403">
    <property type="entry name" value="Ankyrin repeat"/>
    <property type="match status" value="1"/>
</dbReference>
<comment type="caution">
    <text evidence="1">The sequence shown here is derived from an EMBL/GenBank/DDBJ whole genome shotgun (WGS) entry which is preliminary data.</text>
</comment>
<protein>
    <submittedName>
        <fullName evidence="1">Caskin-2</fullName>
    </submittedName>
</protein>
<dbReference type="InterPro" id="IPR002110">
    <property type="entry name" value="Ankyrin_rpt"/>
</dbReference>
<dbReference type="PROSITE" id="PS50297">
    <property type="entry name" value="ANK_REP_REGION"/>
    <property type="match status" value="1"/>
</dbReference>
<reference evidence="1 2" key="1">
    <citation type="submission" date="2024-02" db="EMBL/GenBank/DDBJ databases">
        <authorList>
            <person name="Chen Y."/>
            <person name="Shah S."/>
            <person name="Dougan E. K."/>
            <person name="Thang M."/>
            <person name="Chan C."/>
        </authorList>
    </citation>
    <scope>NUCLEOTIDE SEQUENCE [LARGE SCALE GENOMIC DNA]</scope>
</reference>
<dbReference type="EMBL" id="CAXAMM010032223">
    <property type="protein sequence ID" value="CAK9069373.1"/>
    <property type="molecule type" value="Genomic_DNA"/>
</dbReference>
<dbReference type="PROSITE" id="PS50088">
    <property type="entry name" value="ANK_REPEAT"/>
    <property type="match status" value="1"/>
</dbReference>
<sequence length="205" mass="22178">MSTTRSVRCVRSHVVSLGEEAPVEVEKKAVRAAERAAGADRRSKSLDAARALEALRLRPSASKDSSPATDSTGSSLSVASLSTTGSIDSARLRARSQLRDKRRAAGEELLNRFLAVNSFSDISSTIELQSGEAISPIHAAAKLGNAKLVRMLLNLGVDPNQPTSRGRRARDFVATEQRDVLELLQTGERSMQMRDFLELMSSQTV</sequence>
<proteinExistence type="predicted"/>
<evidence type="ECO:0000313" key="1">
    <source>
        <dbReference type="EMBL" id="CAK9069373.1"/>
    </source>
</evidence>
<accession>A0ABP0P004</accession>
<dbReference type="Gene3D" id="1.25.40.20">
    <property type="entry name" value="Ankyrin repeat-containing domain"/>
    <property type="match status" value="1"/>
</dbReference>
<dbReference type="Pfam" id="PF00023">
    <property type="entry name" value="Ank"/>
    <property type="match status" value="1"/>
</dbReference>
<name>A0ABP0P004_9DINO</name>
<dbReference type="Proteomes" id="UP001642464">
    <property type="component" value="Unassembled WGS sequence"/>
</dbReference>
<organism evidence="1 2">
    <name type="scientific">Durusdinium trenchii</name>
    <dbReference type="NCBI Taxonomy" id="1381693"/>
    <lineage>
        <taxon>Eukaryota</taxon>
        <taxon>Sar</taxon>
        <taxon>Alveolata</taxon>
        <taxon>Dinophyceae</taxon>
        <taxon>Suessiales</taxon>
        <taxon>Symbiodiniaceae</taxon>
        <taxon>Durusdinium</taxon>
    </lineage>
</organism>
<evidence type="ECO:0000313" key="2">
    <source>
        <dbReference type="Proteomes" id="UP001642464"/>
    </source>
</evidence>
<gene>
    <name evidence="1" type="ORF">SCF082_LOCUS34745</name>
</gene>
<keyword evidence="2" id="KW-1185">Reference proteome</keyword>
<dbReference type="InterPro" id="IPR036770">
    <property type="entry name" value="Ankyrin_rpt-contain_sf"/>
</dbReference>